<dbReference type="GO" id="GO:0005886">
    <property type="term" value="C:plasma membrane"/>
    <property type="evidence" value="ECO:0007669"/>
    <property type="project" value="UniProtKB-SubCell"/>
</dbReference>
<dbReference type="Pfam" id="PF02534">
    <property type="entry name" value="T4SS-DNA_transf"/>
    <property type="match status" value="1"/>
</dbReference>
<keyword evidence="6 8" id="KW-0472">Membrane</keyword>
<dbReference type="InterPro" id="IPR027417">
    <property type="entry name" value="P-loop_NTPase"/>
</dbReference>
<dbReference type="EMBL" id="LORN02000007">
    <property type="protein sequence ID" value="PNN29649.1"/>
    <property type="molecule type" value="Genomic_DNA"/>
</dbReference>
<dbReference type="InterPro" id="IPR051539">
    <property type="entry name" value="T4SS-coupling_protein"/>
</dbReference>
<sequence length="1289" mass="148285">MRSSRRREDKLFQEDKGRKTKERGNQRTFDPRKYRIKKLIAFIIGSILGYILSCLLIGFIFFMSSTIIHKIPVFRKNIDITRVGNFADAMKHVGTHPPLLYLVLIFTLTFGLYTLYVSRKFGKRESLKEDHTDINTYTGDRDVLTLEEMFQQYNIIPDAGAVSKTVKPTAIIGHAFIENHHKFDSVTVAKRDKNNNFIKDKNGKIKTHKVELFDEKIQKDAYESIGIIDPNNQIKINAFDTKYKKKNGKWQTVGEFIKEDWYLPEDEIQRPAGVFFVETAPVNSTAIAITRGNKGQTFVNHTIDMFSREIEIQNMFINDPKGELFASFHKLLEQRGYEPVVLNLLDPSKTHQFNVLGPAIAMARIGDFDKMRDLLNTIMNTFFPVEGDDPFWGQAQQALVKMIIFSLIDYYIEEEKAYLNKYSGKKDESTIARDLDQMWGKVTMFNVYQMLTTMSRKEVLFCDKAIKNSDALTNEDIEKIQTGVTTQDDNGNEVTKPFKSERGIEYTSKDFEQLTELSAFFKLMGYMPENKMRTITLQQSDAIKLMSQSEKTTATVYGIALVAMLFFTNGPITAITSASPRQSLDPLSLAFPRRLRFKLNQSFLKMHKLNGRKVKFDAFRDPAMTDQITGNNSQDFEHETKLDQLGWVEFRFKGIFEEYDYIEEDDGSFTKIPKPIYIRMRIIDNKSGYSMFTYKFEFNRGYARTVDGKRFITNPTTNQRIEQGGTLRLGEVNEKGQFVRSHKLETLLDNRKVLPIEQTDAVYNVRPKAIFSITPPHLADYIKVVIVMVSVLFDTSVGESYITKSDGKPFYKTRNILDELGNMSFDGHGIPNFQTKLSIGLGQGQEYTMILQTLQQLRDVYGESVDKIVSSNTAIFMYLISNDTDMLEELSKQAGTKHVSRATQKNVGESVGNVVDSVEDSVSYVYQTEEEPLFTVNELMSFTNGESMVLSTVHRKDNSGGSVRPFPIHNTRETLMPMAYALHQDGHNSPVYKRSLQNAEIATSSTDRDVYQDIPNFSKIYERRSKQALRANAMKKAYMKDNNLTEDDLINIDKDEVSDGIMRLINAHIDQEEQNEEDNQSKDYLSDKEKEILKQEEKVASNFDAAAVNQHVPKDKRKYQEDIKRSREKEKVKQEANNNEIFLDGTLSINHLRQMNLIQTLLGQAIHSTKLNPNRINSKLFEYRVETQGDTQYKKIYYKQENMVVAEIEVSKNDDSKNMEAWHVNEAFISHMINVANKNYIKVANNSSDDMKAQAKVVDELFEIDREGNIKQKFIELFKEDSQEVKTNV</sequence>
<evidence type="ECO:0000256" key="6">
    <source>
        <dbReference type="ARBA" id="ARBA00023136"/>
    </source>
</evidence>
<feature type="transmembrane region" description="Helical" evidence="8">
    <location>
        <begin position="99"/>
        <end position="118"/>
    </location>
</feature>
<feature type="region of interest" description="Disordered" evidence="7">
    <location>
        <begin position="1"/>
        <end position="27"/>
    </location>
</feature>
<keyword evidence="4 8" id="KW-0812">Transmembrane</keyword>
<evidence type="ECO:0000313" key="11">
    <source>
        <dbReference type="Proteomes" id="UP000053523"/>
    </source>
</evidence>
<keyword evidence="3" id="KW-1003">Cell membrane</keyword>
<name>A0A2K0AXE0_STAHA</name>
<feature type="region of interest" description="Disordered" evidence="7">
    <location>
        <begin position="1113"/>
        <end position="1132"/>
    </location>
</feature>
<dbReference type="Pfam" id="PF12696">
    <property type="entry name" value="TraG-D_C"/>
    <property type="match status" value="1"/>
</dbReference>
<evidence type="ECO:0000259" key="9">
    <source>
        <dbReference type="Pfam" id="PF12696"/>
    </source>
</evidence>
<dbReference type="Gene3D" id="3.40.50.300">
    <property type="entry name" value="P-loop containing nucleotide triphosphate hydrolases"/>
    <property type="match status" value="1"/>
</dbReference>
<accession>A0A2K0AXE0</accession>
<reference evidence="10 11" key="1">
    <citation type="submission" date="2017-12" db="EMBL/GenBank/DDBJ databases">
        <title>FDA dAtabase for Regulatory Grade micrObial Sequences (FDA-ARGOS): Supporting development and validation of Infectious Disease Dx tests.</title>
        <authorList>
            <person name="Hoffmann M."/>
            <person name="Allard M."/>
            <person name="Evans P."/>
            <person name="Brown E."/>
            <person name="Tallon L."/>
            <person name="Sadzewicz L."/>
            <person name="Sengamalay N."/>
            <person name="Ott S."/>
            <person name="Godinez A."/>
            <person name="Nagaraj S."/>
            <person name="Vavikolanu K."/>
            <person name="Aluvathingal J."/>
            <person name="Nadendla S."/>
            <person name="Sichtig H."/>
        </authorList>
    </citation>
    <scope>NUCLEOTIDE SEQUENCE [LARGE SCALE GENOMIC DNA]</scope>
    <source>
        <strain evidence="10 11">FDAARGOS_148</strain>
    </source>
</reference>
<organism evidence="10 11">
    <name type="scientific">Staphylococcus haemolyticus</name>
    <dbReference type="NCBI Taxonomy" id="1283"/>
    <lineage>
        <taxon>Bacteria</taxon>
        <taxon>Bacillati</taxon>
        <taxon>Bacillota</taxon>
        <taxon>Bacilli</taxon>
        <taxon>Bacillales</taxon>
        <taxon>Staphylococcaceae</taxon>
        <taxon>Staphylococcus</taxon>
    </lineage>
</organism>
<comment type="similarity">
    <text evidence="2">Belongs to the VirD4/TraG family.</text>
</comment>
<dbReference type="Proteomes" id="UP000053523">
    <property type="component" value="Unassembled WGS sequence"/>
</dbReference>
<evidence type="ECO:0000256" key="8">
    <source>
        <dbReference type="SAM" id="Phobius"/>
    </source>
</evidence>
<evidence type="ECO:0000256" key="3">
    <source>
        <dbReference type="ARBA" id="ARBA00022475"/>
    </source>
</evidence>
<evidence type="ECO:0000256" key="1">
    <source>
        <dbReference type="ARBA" id="ARBA00004651"/>
    </source>
</evidence>
<dbReference type="InterPro" id="IPR032689">
    <property type="entry name" value="TraG-D_C"/>
</dbReference>
<keyword evidence="5 8" id="KW-1133">Transmembrane helix</keyword>
<evidence type="ECO:0000313" key="10">
    <source>
        <dbReference type="EMBL" id="PNN29649.1"/>
    </source>
</evidence>
<feature type="transmembrane region" description="Helical" evidence="8">
    <location>
        <begin position="39"/>
        <end position="62"/>
    </location>
</feature>
<evidence type="ECO:0000256" key="5">
    <source>
        <dbReference type="ARBA" id="ARBA00022989"/>
    </source>
</evidence>
<dbReference type="CDD" id="cd01127">
    <property type="entry name" value="TrwB_TraG_TraD_VirD4"/>
    <property type="match status" value="1"/>
</dbReference>
<dbReference type="PANTHER" id="PTHR37937">
    <property type="entry name" value="CONJUGATIVE TRANSFER: DNA TRANSPORT"/>
    <property type="match status" value="1"/>
</dbReference>
<feature type="domain" description="TraD/TraG TraM recognition site" evidence="9">
    <location>
        <begin position="814"/>
        <end position="942"/>
    </location>
</feature>
<evidence type="ECO:0000256" key="2">
    <source>
        <dbReference type="ARBA" id="ARBA00008806"/>
    </source>
</evidence>
<dbReference type="SUPFAM" id="SSF52540">
    <property type="entry name" value="P-loop containing nucleoside triphosphate hydrolases"/>
    <property type="match status" value="1"/>
</dbReference>
<dbReference type="InterPro" id="IPR003688">
    <property type="entry name" value="TraG/VirD4"/>
</dbReference>
<evidence type="ECO:0000256" key="7">
    <source>
        <dbReference type="SAM" id="MobiDB-lite"/>
    </source>
</evidence>
<comment type="caution">
    <text evidence="10">The sequence shown here is derived from an EMBL/GenBank/DDBJ whole genome shotgun (WGS) entry which is preliminary data.</text>
</comment>
<gene>
    <name evidence="10" type="ORF">AL503_002380</name>
</gene>
<comment type="subcellular location">
    <subcellularLocation>
        <location evidence="1">Cell membrane</location>
        <topology evidence="1">Multi-pass membrane protein</topology>
    </subcellularLocation>
</comment>
<dbReference type="PANTHER" id="PTHR37937:SF1">
    <property type="entry name" value="CONJUGATIVE TRANSFER: DNA TRANSPORT"/>
    <property type="match status" value="1"/>
</dbReference>
<evidence type="ECO:0000256" key="4">
    <source>
        <dbReference type="ARBA" id="ARBA00022692"/>
    </source>
</evidence>
<feature type="transmembrane region" description="Helical" evidence="8">
    <location>
        <begin position="554"/>
        <end position="572"/>
    </location>
</feature>
<proteinExistence type="inferred from homology"/>
<feature type="compositionally biased region" description="Basic and acidic residues" evidence="7">
    <location>
        <begin position="1118"/>
        <end position="1132"/>
    </location>
</feature>
<protein>
    <recommendedName>
        <fullName evidence="9">TraD/TraG TraM recognition site domain-containing protein</fullName>
    </recommendedName>
</protein>